<gene>
    <name evidence="16" type="ORF">B4U80_01714</name>
</gene>
<evidence type="ECO:0000313" key="17">
    <source>
        <dbReference type="Proteomes" id="UP000288716"/>
    </source>
</evidence>
<evidence type="ECO:0000256" key="2">
    <source>
        <dbReference type="ARBA" id="ARBA00022475"/>
    </source>
</evidence>
<dbReference type="InterPro" id="IPR036055">
    <property type="entry name" value="LDL_receptor-like_sf"/>
</dbReference>
<feature type="repeat" description="LDL-receptor class B" evidence="12">
    <location>
        <begin position="205"/>
        <end position="247"/>
    </location>
</feature>
<keyword evidence="14" id="KW-1133">Transmembrane helix</keyword>
<comment type="subcellular location">
    <subcellularLocation>
        <location evidence="1">Cell membrane</location>
        <topology evidence="1">Single-pass type I membrane protein</topology>
    </subcellularLocation>
</comment>
<feature type="region of interest" description="Disordered" evidence="13">
    <location>
        <begin position="915"/>
        <end position="991"/>
    </location>
</feature>
<dbReference type="InterPro" id="IPR011042">
    <property type="entry name" value="6-blade_b-propeller_TolB-like"/>
</dbReference>
<dbReference type="PROSITE" id="PS51120">
    <property type="entry name" value="LDLRB"/>
    <property type="match status" value="8"/>
</dbReference>
<dbReference type="InterPro" id="IPR009030">
    <property type="entry name" value="Growth_fac_rcpt_cys_sf"/>
</dbReference>
<dbReference type="Pfam" id="PF00057">
    <property type="entry name" value="Ldl_recept_a"/>
    <property type="match status" value="2"/>
</dbReference>
<feature type="repeat" description="LDL-receptor class B" evidence="12">
    <location>
        <begin position="159"/>
        <end position="204"/>
    </location>
</feature>
<dbReference type="PROSITE" id="PS50068">
    <property type="entry name" value="LDLRA_2"/>
    <property type="match status" value="3"/>
</dbReference>
<dbReference type="PRINTS" id="PR00261">
    <property type="entry name" value="LDLRECEPTOR"/>
</dbReference>
<dbReference type="InterPro" id="IPR050778">
    <property type="entry name" value="Cueball_EGF_LRP_Nidogen"/>
</dbReference>
<dbReference type="FunFam" id="2.120.10.30:FF:000008">
    <property type="entry name" value="Low-density lipoprotein receptor-related protein 4"/>
    <property type="match status" value="1"/>
</dbReference>
<reference evidence="16 17" key="1">
    <citation type="journal article" date="2018" name="Gigascience">
        <title>Genomes of trombidid mites reveal novel predicted allergens and laterally-transferred genes associated with secondary metabolism.</title>
        <authorList>
            <person name="Dong X."/>
            <person name="Chaisiri K."/>
            <person name="Xia D."/>
            <person name="Armstrong S.D."/>
            <person name="Fang Y."/>
            <person name="Donnelly M.J."/>
            <person name="Kadowaki T."/>
            <person name="McGarry J.W."/>
            <person name="Darby A.C."/>
            <person name="Makepeace B.L."/>
        </authorList>
    </citation>
    <scope>NUCLEOTIDE SEQUENCE [LARGE SCALE GENOMIC DNA]</scope>
    <source>
        <strain evidence="16">UoL-UT</strain>
    </source>
</reference>
<dbReference type="Proteomes" id="UP000288716">
    <property type="component" value="Unassembled WGS sequence"/>
</dbReference>
<evidence type="ECO:0000256" key="11">
    <source>
        <dbReference type="PROSITE-ProRule" id="PRU00124"/>
    </source>
</evidence>
<feature type="repeat" description="LDL-receptor class B" evidence="12">
    <location>
        <begin position="469"/>
        <end position="512"/>
    </location>
</feature>
<dbReference type="SUPFAM" id="SSF63825">
    <property type="entry name" value="YWTD domain"/>
    <property type="match status" value="2"/>
</dbReference>
<feature type="compositionally biased region" description="Pro residues" evidence="13">
    <location>
        <begin position="1044"/>
        <end position="1053"/>
    </location>
</feature>
<feature type="compositionally biased region" description="Low complexity" evidence="13">
    <location>
        <begin position="918"/>
        <end position="930"/>
    </location>
</feature>
<dbReference type="OrthoDB" id="72419at2759"/>
<dbReference type="CDD" id="cd00112">
    <property type="entry name" value="LDLa"/>
    <property type="match status" value="3"/>
</dbReference>
<keyword evidence="8 11" id="KW-1015">Disulfide bond</keyword>
<evidence type="ECO:0000256" key="5">
    <source>
        <dbReference type="ARBA" id="ARBA00022729"/>
    </source>
</evidence>
<keyword evidence="3" id="KW-0245">EGF-like domain</keyword>
<dbReference type="SUPFAM" id="SSF57196">
    <property type="entry name" value="EGF/Laminin"/>
    <property type="match status" value="2"/>
</dbReference>
<dbReference type="InterPro" id="IPR002172">
    <property type="entry name" value="LDrepeatLR_classA_rpt"/>
</dbReference>
<dbReference type="GO" id="GO:0006897">
    <property type="term" value="P:endocytosis"/>
    <property type="evidence" value="ECO:0007669"/>
    <property type="project" value="UniProtKB-KW"/>
</dbReference>
<evidence type="ECO:0000256" key="10">
    <source>
        <dbReference type="ARBA" id="ARBA00023180"/>
    </source>
</evidence>
<name>A0A443SV98_9ACAR</name>
<dbReference type="GO" id="GO:0005886">
    <property type="term" value="C:plasma membrane"/>
    <property type="evidence" value="ECO:0007669"/>
    <property type="project" value="UniProtKB-SubCell"/>
</dbReference>
<keyword evidence="4" id="KW-0254">Endocytosis</keyword>
<feature type="transmembrane region" description="Helical" evidence="14">
    <location>
        <begin position="840"/>
        <end position="862"/>
    </location>
</feature>
<dbReference type="SUPFAM" id="SSF57424">
    <property type="entry name" value="LDL receptor-like module"/>
    <property type="match status" value="2"/>
</dbReference>
<dbReference type="Pfam" id="PF14670">
    <property type="entry name" value="FXa_inhibition"/>
    <property type="match status" value="3"/>
</dbReference>
<dbReference type="InterPro" id="IPR000033">
    <property type="entry name" value="LDLR_classB_rpt"/>
</dbReference>
<keyword evidence="17" id="KW-1185">Reference proteome</keyword>
<feature type="repeat" description="LDL-receptor class B" evidence="12">
    <location>
        <begin position="513"/>
        <end position="555"/>
    </location>
</feature>
<feature type="disulfide bond" evidence="11">
    <location>
        <begin position="771"/>
        <end position="786"/>
    </location>
</feature>
<evidence type="ECO:0000256" key="4">
    <source>
        <dbReference type="ARBA" id="ARBA00022583"/>
    </source>
</evidence>
<evidence type="ECO:0000256" key="7">
    <source>
        <dbReference type="ARBA" id="ARBA00023136"/>
    </source>
</evidence>
<sequence length="1053" mass="117208">MKKAVLMCRQCFSLFLLLLNAWITASKAPLLLFANRRDIRVVNSDGPKPTANIVISNLEEAAALDFSFADSTVFWTDIGLEMIKGLKLNGSVRNEFSVISTGLMSPDGIACDWLTKKLYWTDSETNRIEVSHFNGSHRKVLYYKDVDQPRAIAVDPFQGWMFWSDWGEIPKIERSSMDGNPETRSIIVKQNIFWPNGLTIDYEANRVFWVDAKLKFIASMDYDGKSLKKVIEGNLPHPFALTVLGDWIYWTDWNTRSINTCNKVSGGKRRVIFSGQLNPMDIHAYSALRQQTKKTKCDENNGGCSHLCLLSSQSPNYSCACPTGVRLLSDNKTCADGAQKSLLLARRVDIRRISLDTNDHTAVVLPLKGVKHAIAVDYDPVEKRIYWSDDEIRIIRRAYLNGSNQEDVVKRSVSHPDGVAVDWIARNLYWTDTGTNRIEVSFLNGSSRKVLIKEGLDEPRAIVVHPMQGLMFWTDWGAKAKIEKAALDGSGRVVLVNTSLGWPNGIAVDFSASRIYWCDAKYDKIESAEFDGSDRRELVSDNMPHMFGFSLLGDFVYWTDWQRRSIERVHKITGKDREVIIDQLPDLMGLKAISAVISNESNACAINSKVCSHLCFMKPGNEFLCSCPSGYELNSDLKTCSFSEVIEETTLPSTELVSSESVDRSSSPSCMVDNGGCSHLCVMQSSEVHKCHCPSGLILMSDERTCTEPPSCSADQFMCLSGKGECLSLALRCDGNAECNDKSDELDCPVCAPPRYKCPRSSLCIEPSALCNGVVDCPDSSDEHCCDRYEFRCINQQKCLMLSNVCDGSNDCDDGSDESNESCNKKLEVTSSAELPKSNGVLYVVIVVVFIVVVGCVAFTLFCRKKRDGAEECEIGVNDMLMERCASRSERISTSGSRKNLGVYSISVNQPLCERPRLTGASSSSLSTARVYRETTNPPPSPATNLSCYSSDSQSRHSRTNFASNSRRSRRTSRRQGPYPTPCTTDVNEESEPYPYASAYCSNSRVDVSYDSDPYPPPPTPYHYFSDTSPPPSPVTERSFNPNFNPPPPSPIN</sequence>
<organism evidence="16 17">
    <name type="scientific">Leptotrombidium deliense</name>
    <dbReference type="NCBI Taxonomy" id="299467"/>
    <lineage>
        <taxon>Eukaryota</taxon>
        <taxon>Metazoa</taxon>
        <taxon>Ecdysozoa</taxon>
        <taxon>Arthropoda</taxon>
        <taxon>Chelicerata</taxon>
        <taxon>Arachnida</taxon>
        <taxon>Acari</taxon>
        <taxon>Acariformes</taxon>
        <taxon>Trombidiformes</taxon>
        <taxon>Prostigmata</taxon>
        <taxon>Anystina</taxon>
        <taxon>Parasitengona</taxon>
        <taxon>Trombiculoidea</taxon>
        <taxon>Trombiculidae</taxon>
        <taxon>Leptotrombidium</taxon>
    </lineage>
</organism>
<dbReference type="PROSITE" id="PS01186">
    <property type="entry name" value="EGF_2"/>
    <property type="match status" value="1"/>
</dbReference>
<feature type="compositionally biased region" description="Polar residues" evidence="13">
    <location>
        <begin position="943"/>
        <end position="953"/>
    </location>
</feature>
<evidence type="ECO:0000256" key="6">
    <source>
        <dbReference type="ARBA" id="ARBA00022737"/>
    </source>
</evidence>
<dbReference type="PANTHER" id="PTHR46513">
    <property type="entry name" value="VITELLOGENIN RECEPTOR-LIKE PROTEIN-RELATED-RELATED"/>
    <property type="match status" value="1"/>
</dbReference>
<evidence type="ECO:0000256" key="14">
    <source>
        <dbReference type="SAM" id="Phobius"/>
    </source>
</evidence>
<dbReference type="Gene3D" id="2.10.25.10">
    <property type="entry name" value="Laminin"/>
    <property type="match status" value="2"/>
</dbReference>
<dbReference type="PROSITE" id="PS01209">
    <property type="entry name" value="LDLRA_1"/>
    <property type="match status" value="2"/>
</dbReference>
<dbReference type="STRING" id="299467.A0A443SV98"/>
<evidence type="ECO:0000256" key="9">
    <source>
        <dbReference type="ARBA" id="ARBA00023170"/>
    </source>
</evidence>
<keyword evidence="6" id="KW-0677">Repeat</keyword>
<dbReference type="InterPro" id="IPR000742">
    <property type="entry name" value="EGF"/>
</dbReference>
<keyword evidence="5" id="KW-0732">Signal</keyword>
<accession>A0A443SV98</accession>
<evidence type="ECO:0000259" key="15">
    <source>
        <dbReference type="PROSITE" id="PS01186"/>
    </source>
</evidence>
<evidence type="ECO:0000256" key="8">
    <source>
        <dbReference type="ARBA" id="ARBA00023157"/>
    </source>
</evidence>
<evidence type="ECO:0000256" key="1">
    <source>
        <dbReference type="ARBA" id="ARBA00004251"/>
    </source>
</evidence>
<dbReference type="EMBL" id="NCKV01000164">
    <property type="protein sequence ID" value="RWS31434.1"/>
    <property type="molecule type" value="Genomic_DNA"/>
</dbReference>
<dbReference type="SUPFAM" id="SSF57184">
    <property type="entry name" value="Growth factor receptor domain"/>
    <property type="match status" value="1"/>
</dbReference>
<keyword evidence="2" id="KW-1003">Cell membrane</keyword>
<dbReference type="Pfam" id="PF00058">
    <property type="entry name" value="Ldl_recept_b"/>
    <property type="match status" value="7"/>
</dbReference>
<feature type="disulfide bond" evidence="11">
    <location>
        <begin position="733"/>
        <end position="748"/>
    </location>
</feature>
<comment type="caution">
    <text evidence="11">Lacks conserved residue(s) required for the propagation of feature annotation.</text>
</comment>
<dbReference type="SMART" id="SM00192">
    <property type="entry name" value="LDLa"/>
    <property type="match status" value="3"/>
</dbReference>
<dbReference type="FunFam" id="2.120.10.30:FF:000001">
    <property type="entry name" value="Low-density lipoprotein receptor-related protein 6"/>
    <property type="match status" value="1"/>
</dbReference>
<feature type="domain" description="EGF-like" evidence="15">
    <location>
        <begin position="625"/>
        <end position="640"/>
    </location>
</feature>
<dbReference type="SMART" id="SM00181">
    <property type="entry name" value="EGF"/>
    <property type="match status" value="4"/>
</dbReference>
<keyword evidence="7 14" id="KW-0472">Membrane</keyword>
<evidence type="ECO:0000313" key="16">
    <source>
        <dbReference type="EMBL" id="RWS31434.1"/>
    </source>
</evidence>
<dbReference type="PANTHER" id="PTHR46513:SF41">
    <property type="entry name" value="LOW-DENSITY LIPOPROTEIN RECEPTOR-RELATED PROTEIN"/>
    <property type="match status" value="1"/>
</dbReference>
<dbReference type="SMART" id="SM00135">
    <property type="entry name" value="LY"/>
    <property type="match status" value="10"/>
</dbReference>
<keyword evidence="10" id="KW-0325">Glycoprotein</keyword>
<keyword evidence="14" id="KW-0812">Transmembrane</keyword>
<comment type="caution">
    <text evidence="16">The sequence shown here is derived from an EMBL/GenBank/DDBJ whole genome shotgun (WGS) entry which is preliminary data.</text>
</comment>
<feature type="region of interest" description="Disordered" evidence="13">
    <location>
        <begin position="1006"/>
        <end position="1053"/>
    </location>
</feature>
<dbReference type="AlphaFoldDB" id="A0A443SV98"/>
<keyword evidence="9" id="KW-0675">Receptor</keyword>
<proteinExistence type="predicted"/>
<dbReference type="InterPro" id="IPR023415">
    <property type="entry name" value="LDLR_class-A_CS"/>
</dbReference>
<evidence type="ECO:0000256" key="3">
    <source>
        <dbReference type="ARBA" id="ARBA00022536"/>
    </source>
</evidence>
<evidence type="ECO:0000256" key="13">
    <source>
        <dbReference type="SAM" id="MobiDB-lite"/>
    </source>
</evidence>
<dbReference type="Gene3D" id="4.10.400.10">
    <property type="entry name" value="Low-density Lipoprotein Receptor"/>
    <property type="match status" value="3"/>
</dbReference>
<evidence type="ECO:0000256" key="12">
    <source>
        <dbReference type="PROSITE-ProRule" id="PRU00461"/>
    </source>
</evidence>
<protein>
    <recommendedName>
        <fullName evidence="15">EGF-like domain-containing protein</fullName>
    </recommendedName>
</protein>
<feature type="repeat" description="LDL-receptor class B" evidence="12">
    <location>
        <begin position="116"/>
        <end position="158"/>
    </location>
</feature>
<dbReference type="Gene3D" id="2.120.10.30">
    <property type="entry name" value="TolB, C-terminal domain"/>
    <property type="match status" value="2"/>
</dbReference>
<feature type="repeat" description="LDL-receptor class B" evidence="12">
    <location>
        <begin position="383"/>
        <end position="425"/>
    </location>
</feature>
<dbReference type="VEuPathDB" id="VectorBase:LDEU000611"/>
<feature type="repeat" description="LDL-receptor class B" evidence="12">
    <location>
        <begin position="426"/>
        <end position="468"/>
    </location>
</feature>
<feature type="repeat" description="LDL-receptor class B" evidence="12">
    <location>
        <begin position="71"/>
        <end position="115"/>
    </location>
</feature>